<feature type="transmembrane region" description="Helical" evidence="1">
    <location>
        <begin position="21"/>
        <end position="40"/>
    </location>
</feature>
<sequence>MMIIYSYLLPVLYNRRCFIRKGGFLLGVSCISWLILHAVFLFPFPYLSLPFLFFFFIVTYIPLWIDHFHNHGILVFFSFFFFLFLFSFFFLFFICWFLLVGRGIWKSPWEGVE</sequence>
<organism evidence="2 3">
    <name type="scientific">Aspergillus saccharolyticus JOP 1030-1</name>
    <dbReference type="NCBI Taxonomy" id="1450539"/>
    <lineage>
        <taxon>Eukaryota</taxon>
        <taxon>Fungi</taxon>
        <taxon>Dikarya</taxon>
        <taxon>Ascomycota</taxon>
        <taxon>Pezizomycotina</taxon>
        <taxon>Eurotiomycetes</taxon>
        <taxon>Eurotiomycetidae</taxon>
        <taxon>Eurotiales</taxon>
        <taxon>Aspergillaceae</taxon>
        <taxon>Aspergillus</taxon>
        <taxon>Aspergillus subgen. Circumdati</taxon>
    </lineage>
</organism>
<keyword evidence="3" id="KW-1185">Reference proteome</keyword>
<reference evidence="2 3" key="1">
    <citation type="submission" date="2016-12" db="EMBL/GenBank/DDBJ databases">
        <title>The genomes of Aspergillus section Nigri reveals drivers in fungal speciation.</title>
        <authorList>
            <consortium name="DOE Joint Genome Institute"/>
            <person name="Vesth T.C."/>
            <person name="Nybo J."/>
            <person name="Theobald S."/>
            <person name="Brandl J."/>
            <person name="Frisvad J.C."/>
            <person name="Nielsen K.F."/>
            <person name="Lyhne E.K."/>
            <person name="Kogle M.E."/>
            <person name="Kuo A."/>
            <person name="Riley R."/>
            <person name="Clum A."/>
            <person name="Nolan M."/>
            <person name="Lipzen A."/>
            <person name="Salamov A."/>
            <person name="Henrissat B."/>
            <person name="Wiebenga A."/>
            <person name="De Vries R.P."/>
            <person name="Grigoriev I.V."/>
            <person name="Mortensen U.H."/>
            <person name="Andersen M.R."/>
            <person name="Baker S.E."/>
        </authorList>
    </citation>
    <scope>NUCLEOTIDE SEQUENCE [LARGE SCALE GENOMIC DNA]</scope>
    <source>
        <strain evidence="2 3">JOP 1030-1</strain>
    </source>
</reference>
<dbReference type="RefSeq" id="XP_025430978.1">
    <property type="nucleotide sequence ID" value="XM_025579986.1"/>
</dbReference>
<evidence type="ECO:0000256" key="1">
    <source>
        <dbReference type="SAM" id="Phobius"/>
    </source>
</evidence>
<keyword evidence="1" id="KW-1133">Transmembrane helix</keyword>
<keyword evidence="1" id="KW-0812">Transmembrane</keyword>
<feature type="transmembrane region" description="Helical" evidence="1">
    <location>
        <begin position="46"/>
        <end position="65"/>
    </location>
</feature>
<accession>A0A318ZC53</accession>
<dbReference type="AlphaFoldDB" id="A0A318ZC53"/>
<evidence type="ECO:0000313" key="2">
    <source>
        <dbReference type="EMBL" id="PYH44996.1"/>
    </source>
</evidence>
<dbReference type="EMBL" id="KZ821234">
    <property type="protein sequence ID" value="PYH44996.1"/>
    <property type="molecule type" value="Genomic_DNA"/>
</dbReference>
<proteinExistence type="predicted"/>
<name>A0A318ZC53_9EURO</name>
<dbReference type="Proteomes" id="UP000248349">
    <property type="component" value="Unassembled WGS sequence"/>
</dbReference>
<evidence type="ECO:0000313" key="3">
    <source>
        <dbReference type="Proteomes" id="UP000248349"/>
    </source>
</evidence>
<protein>
    <submittedName>
        <fullName evidence="2">Uncharacterized protein</fullName>
    </submittedName>
</protein>
<feature type="transmembrane region" description="Helical" evidence="1">
    <location>
        <begin position="72"/>
        <end position="99"/>
    </location>
</feature>
<gene>
    <name evidence="2" type="ORF">BP01DRAFT_63632</name>
</gene>
<keyword evidence="1" id="KW-0472">Membrane</keyword>
<dbReference type="GeneID" id="37081215"/>